<evidence type="ECO:0000313" key="2">
    <source>
        <dbReference type="Proteomes" id="UP001431221"/>
    </source>
</evidence>
<name>A0ABT0GT35_9HYPH</name>
<dbReference type="RefSeq" id="WP_248153667.1">
    <property type="nucleotide sequence ID" value="NZ_JALNMJ010000006.1"/>
</dbReference>
<gene>
    <name evidence="1" type="ORF">M0H32_10585</name>
</gene>
<reference evidence="1" key="1">
    <citation type="submission" date="2022-04" db="EMBL/GenBank/DDBJ databases">
        <title>Roseibium sp. CAU 1639 isolated from mud.</title>
        <authorList>
            <person name="Kim W."/>
        </authorList>
    </citation>
    <scope>NUCLEOTIDE SEQUENCE</scope>
    <source>
        <strain evidence="1">CAU 1639</strain>
    </source>
</reference>
<evidence type="ECO:0008006" key="3">
    <source>
        <dbReference type="Google" id="ProtNLM"/>
    </source>
</evidence>
<protein>
    <recommendedName>
        <fullName evidence="3">MazG nucleotide pyrophosphohydrolase domain-containing protein</fullName>
    </recommendedName>
</protein>
<dbReference type="Proteomes" id="UP001431221">
    <property type="component" value="Unassembled WGS sequence"/>
</dbReference>
<evidence type="ECO:0000313" key="1">
    <source>
        <dbReference type="EMBL" id="MCK7612609.1"/>
    </source>
</evidence>
<accession>A0ABT0GT35</accession>
<proteinExistence type="predicted"/>
<sequence length="122" mass="13397">MTVRPPQLRKLTDKDPLAAALEHEIFSEKAGTLARLNKKLEEALARLAAEESDAGTTEEAVQMRLAEAGEALWHVTIQRELCGLREHKAFYDFVGVSKAVRLRMGPASSLGSPGKLDKKESL</sequence>
<dbReference type="InterPro" id="IPR046606">
    <property type="entry name" value="DUF6665"/>
</dbReference>
<dbReference type="Pfam" id="PF20370">
    <property type="entry name" value="DUF6665"/>
    <property type="match status" value="1"/>
</dbReference>
<keyword evidence="2" id="KW-1185">Reference proteome</keyword>
<organism evidence="1 2">
    <name type="scientific">Roseibium sediminicola</name>
    <dbReference type="NCBI Taxonomy" id="2933272"/>
    <lineage>
        <taxon>Bacteria</taxon>
        <taxon>Pseudomonadati</taxon>
        <taxon>Pseudomonadota</taxon>
        <taxon>Alphaproteobacteria</taxon>
        <taxon>Hyphomicrobiales</taxon>
        <taxon>Stappiaceae</taxon>
        <taxon>Roseibium</taxon>
    </lineage>
</organism>
<dbReference type="EMBL" id="JALNMJ010000006">
    <property type="protein sequence ID" value="MCK7612609.1"/>
    <property type="molecule type" value="Genomic_DNA"/>
</dbReference>
<comment type="caution">
    <text evidence="1">The sequence shown here is derived from an EMBL/GenBank/DDBJ whole genome shotgun (WGS) entry which is preliminary data.</text>
</comment>